<dbReference type="Pfam" id="PF12738">
    <property type="entry name" value="PTCB-BRCT"/>
    <property type="match status" value="1"/>
</dbReference>
<evidence type="ECO:0000313" key="4">
    <source>
        <dbReference type="Proteomes" id="UP001153076"/>
    </source>
</evidence>
<reference evidence="3" key="1">
    <citation type="submission" date="2022-04" db="EMBL/GenBank/DDBJ databases">
        <title>Carnegiea gigantea Genome sequencing and assembly v2.</title>
        <authorList>
            <person name="Copetti D."/>
            <person name="Sanderson M.J."/>
            <person name="Burquez A."/>
            <person name="Wojciechowski M.F."/>
        </authorList>
    </citation>
    <scope>NUCLEOTIDE SEQUENCE</scope>
    <source>
        <strain evidence="3">SGP5-SGP5p</strain>
        <tissue evidence="3">Aerial part</tissue>
    </source>
</reference>
<dbReference type="Gene3D" id="3.40.50.10190">
    <property type="entry name" value="BRCT domain"/>
    <property type="match status" value="1"/>
</dbReference>
<evidence type="ECO:0000313" key="3">
    <source>
        <dbReference type="EMBL" id="KAJ8450431.1"/>
    </source>
</evidence>
<proteinExistence type="predicted"/>
<dbReference type="EMBL" id="JAKOGI010000015">
    <property type="protein sequence ID" value="KAJ8450431.1"/>
    <property type="molecule type" value="Genomic_DNA"/>
</dbReference>
<gene>
    <name evidence="3" type="ORF">Cgig2_002116</name>
</gene>
<evidence type="ECO:0000259" key="2">
    <source>
        <dbReference type="PROSITE" id="PS50172"/>
    </source>
</evidence>
<keyword evidence="4" id="KW-1185">Reference proteome</keyword>
<dbReference type="PANTHER" id="PTHR47776:SF2">
    <property type="entry name" value="RING-TYPE E3 UBIQUITIN TRANSFERASE BRCA1"/>
    <property type="match status" value="1"/>
</dbReference>
<protein>
    <recommendedName>
        <fullName evidence="2">BRCT domain-containing protein</fullName>
    </recommendedName>
</protein>
<feature type="region of interest" description="Disordered" evidence="1">
    <location>
        <begin position="253"/>
        <end position="284"/>
    </location>
</feature>
<accession>A0A9Q1KT38</accession>
<evidence type="ECO:0000256" key="1">
    <source>
        <dbReference type="SAM" id="MobiDB-lite"/>
    </source>
</evidence>
<dbReference type="Proteomes" id="UP001153076">
    <property type="component" value="Unassembled WGS sequence"/>
</dbReference>
<dbReference type="PANTHER" id="PTHR47776">
    <property type="entry name" value="F5A8.9 PROTEIN"/>
    <property type="match status" value="1"/>
</dbReference>
<dbReference type="SUPFAM" id="SSF52113">
    <property type="entry name" value="BRCT domain"/>
    <property type="match status" value="1"/>
</dbReference>
<name>A0A9Q1KT38_9CARY</name>
<dbReference type="SMART" id="SM00292">
    <property type="entry name" value="BRCT"/>
    <property type="match status" value="1"/>
</dbReference>
<dbReference type="InterPro" id="IPR036420">
    <property type="entry name" value="BRCT_dom_sf"/>
</dbReference>
<dbReference type="InterPro" id="IPR001357">
    <property type="entry name" value="BRCT_dom"/>
</dbReference>
<comment type="caution">
    <text evidence="3">The sequence shown here is derived from an EMBL/GenBank/DDBJ whole genome shotgun (WGS) entry which is preliminary data.</text>
</comment>
<dbReference type="AlphaFoldDB" id="A0A9Q1KT38"/>
<dbReference type="OrthoDB" id="251770at2759"/>
<organism evidence="3 4">
    <name type="scientific">Carnegiea gigantea</name>
    <dbReference type="NCBI Taxonomy" id="171969"/>
    <lineage>
        <taxon>Eukaryota</taxon>
        <taxon>Viridiplantae</taxon>
        <taxon>Streptophyta</taxon>
        <taxon>Embryophyta</taxon>
        <taxon>Tracheophyta</taxon>
        <taxon>Spermatophyta</taxon>
        <taxon>Magnoliopsida</taxon>
        <taxon>eudicotyledons</taxon>
        <taxon>Gunneridae</taxon>
        <taxon>Pentapetalae</taxon>
        <taxon>Caryophyllales</taxon>
        <taxon>Cactineae</taxon>
        <taxon>Cactaceae</taxon>
        <taxon>Cactoideae</taxon>
        <taxon>Echinocereeae</taxon>
        <taxon>Carnegiea</taxon>
    </lineage>
</organism>
<feature type="compositionally biased region" description="Basic and acidic residues" evidence="1">
    <location>
        <begin position="191"/>
        <end position="201"/>
    </location>
</feature>
<feature type="region of interest" description="Disordered" evidence="1">
    <location>
        <begin position="183"/>
        <end position="231"/>
    </location>
</feature>
<dbReference type="PROSITE" id="PS50172">
    <property type="entry name" value="BRCT"/>
    <property type="match status" value="1"/>
</dbReference>
<sequence>MESIVVTVSGYHGSERMRLIQLINHVGANYVGKMSRSTTHLVGTSPAMVVKALQMDIRTRCYDFQICWKFQGRKYELAKKFGTMILNHRWLEDCFKEGKRISEHPYSLQSGKEVGSLLNLRVLTERAGLLTENNLLSKKPKMLECLNEVIDLDSDDIENDDWDDDWLLDENLFPRSGIRDIAPQRSKRKLGRETPVEDWQPKAHQRRPIREPQIPTIDRRQGTGVNRVRVGLAESSHRSRRLVLKNAERNINGSATVDVEQQSRRKTDVGDLGSPSSLSNSSIDFRDDIEASNKKESTCPLCKASFASITRVDGAASLDQKIYSQFIPDPSSTQDIFIVPEGGAGPPDTEVISLLIINTNMESFSYIIVRH</sequence>
<feature type="domain" description="BRCT" evidence="2">
    <location>
        <begin position="1"/>
        <end position="108"/>
    </location>
</feature>